<sequence>MPGERIRLLVVDDSALMRKHLRQIFEAEGDIDLAFARNGREALEQAETFHPDVITLDVNMPELDGLSCLERLVASGCKARVVMVSSLTEAGAEVTLRALELGAVDFVPKPDGTVSLSIDRISGLLASKVRAAACARPRRVLGLRDRIRAQRHEVERRSMAGATGMAAMRAGISGLVLVGVSTGGPRTLEEILPELPATFPWPVVVAQHMPTSFTGVFARRMDSICALDVAEVDGALPLLPGRIYIGRGDADVVVQRRLNRLIVASVLPDDSLWHPSADRLVTSALEVMPAALLIGVLLTGMGNDGATAMTDLRRRGGHTVAEAESSAVVFGMPADLIRQGGAELVLPADAVARQLIAWSHQSR</sequence>
<feature type="modified residue" description="4-aspartylphosphate" evidence="5 7">
    <location>
        <position position="57"/>
    </location>
</feature>
<dbReference type="GO" id="GO:0008168">
    <property type="term" value="F:methyltransferase activity"/>
    <property type="evidence" value="ECO:0007669"/>
    <property type="project" value="UniProtKB-KW"/>
</dbReference>
<dbReference type="OrthoDB" id="9793421at2"/>
<evidence type="ECO:0000256" key="6">
    <source>
        <dbReference type="PROSITE-ProRule" id="PRU00050"/>
    </source>
</evidence>
<dbReference type="GO" id="GO:0032259">
    <property type="term" value="P:methylation"/>
    <property type="evidence" value="ECO:0007669"/>
    <property type="project" value="UniProtKB-KW"/>
</dbReference>
<dbReference type="NCBIfam" id="NF001965">
    <property type="entry name" value="PRK00742.1"/>
    <property type="match status" value="1"/>
</dbReference>
<dbReference type="GO" id="GO:0006935">
    <property type="term" value="P:chemotaxis"/>
    <property type="evidence" value="ECO:0007669"/>
    <property type="project" value="UniProtKB-UniRule"/>
</dbReference>
<feature type="active site" evidence="5 6">
    <location>
        <position position="208"/>
    </location>
</feature>
<keyword evidence="10" id="KW-0489">Methyltransferase</keyword>
<dbReference type="Pfam" id="PF01339">
    <property type="entry name" value="CheB_methylest"/>
    <property type="match status" value="1"/>
</dbReference>
<evidence type="ECO:0000256" key="7">
    <source>
        <dbReference type="PROSITE-ProRule" id="PRU00169"/>
    </source>
</evidence>
<comment type="catalytic activity">
    <reaction evidence="5">
        <text>L-glutaminyl-[protein] + H2O = L-glutamyl-[protein] + NH4(+)</text>
        <dbReference type="Rhea" id="RHEA:16441"/>
        <dbReference type="Rhea" id="RHEA-COMP:10207"/>
        <dbReference type="Rhea" id="RHEA-COMP:10208"/>
        <dbReference type="ChEBI" id="CHEBI:15377"/>
        <dbReference type="ChEBI" id="CHEBI:28938"/>
        <dbReference type="ChEBI" id="CHEBI:29973"/>
        <dbReference type="ChEBI" id="CHEBI:30011"/>
        <dbReference type="EC" id="3.5.1.44"/>
    </reaction>
</comment>
<comment type="function">
    <text evidence="5">Involved in chemotaxis. Part of a chemotaxis signal transduction system that modulates chemotaxis in response to various stimuli. Catalyzes the demethylation of specific methylglutamate residues introduced into the chemoreceptors (methyl-accepting chemotaxis proteins or MCP) by CheR. Also mediates the irreversible deamidation of specific glutamine residues to glutamic acid.</text>
</comment>
<dbReference type="PIRSF" id="PIRSF000876">
    <property type="entry name" value="RR_chemtxs_CheB"/>
    <property type="match status" value="1"/>
</dbReference>
<comment type="subcellular location">
    <subcellularLocation>
        <location evidence="5">Cytoplasm</location>
    </subcellularLocation>
</comment>
<dbReference type="PANTHER" id="PTHR42872">
    <property type="entry name" value="PROTEIN-GLUTAMATE METHYLESTERASE/PROTEIN-GLUTAMINE GLUTAMINASE"/>
    <property type="match status" value="1"/>
</dbReference>
<dbReference type="InterPro" id="IPR008248">
    <property type="entry name" value="CheB-like"/>
</dbReference>
<dbReference type="GO" id="GO:0000156">
    <property type="term" value="F:phosphorelay response regulator activity"/>
    <property type="evidence" value="ECO:0007669"/>
    <property type="project" value="InterPro"/>
</dbReference>
<keyword evidence="1 5" id="KW-0963">Cytoplasm</keyword>
<dbReference type="InterPro" id="IPR000673">
    <property type="entry name" value="Sig_transdc_resp-reg_Me-estase"/>
</dbReference>
<feature type="domain" description="CheB-type methylesterase" evidence="9">
    <location>
        <begin position="171"/>
        <end position="362"/>
    </location>
</feature>
<dbReference type="InterPro" id="IPR001789">
    <property type="entry name" value="Sig_transdc_resp-reg_receiver"/>
</dbReference>
<dbReference type="Gene3D" id="3.40.50.180">
    <property type="entry name" value="Methylesterase CheB, C-terminal domain"/>
    <property type="match status" value="1"/>
</dbReference>
<comment type="catalytic activity">
    <reaction evidence="4 5">
        <text>[protein]-L-glutamate 5-O-methyl ester + H2O = L-glutamyl-[protein] + methanol + H(+)</text>
        <dbReference type="Rhea" id="RHEA:23236"/>
        <dbReference type="Rhea" id="RHEA-COMP:10208"/>
        <dbReference type="Rhea" id="RHEA-COMP:10311"/>
        <dbReference type="ChEBI" id="CHEBI:15377"/>
        <dbReference type="ChEBI" id="CHEBI:15378"/>
        <dbReference type="ChEBI" id="CHEBI:17790"/>
        <dbReference type="ChEBI" id="CHEBI:29973"/>
        <dbReference type="ChEBI" id="CHEBI:82795"/>
        <dbReference type="EC" id="3.1.1.61"/>
    </reaction>
</comment>
<name>A0A4V2WLW8_9PROT</name>
<dbReference type="SUPFAM" id="SSF52172">
    <property type="entry name" value="CheY-like"/>
    <property type="match status" value="1"/>
</dbReference>
<evidence type="ECO:0000313" key="11">
    <source>
        <dbReference type="Proteomes" id="UP000295023"/>
    </source>
</evidence>
<dbReference type="GO" id="GO:0050568">
    <property type="term" value="F:protein-glutamine glutaminase activity"/>
    <property type="evidence" value="ECO:0007669"/>
    <property type="project" value="UniProtKB-UniRule"/>
</dbReference>
<keyword evidence="3 5" id="KW-0378">Hydrolase</keyword>
<dbReference type="GO" id="GO:0005737">
    <property type="term" value="C:cytoplasm"/>
    <property type="evidence" value="ECO:0007669"/>
    <property type="project" value="UniProtKB-SubCell"/>
</dbReference>
<feature type="active site" evidence="5 6">
    <location>
        <position position="181"/>
    </location>
</feature>
<evidence type="ECO:0000256" key="4">
    <source>
        <dbReference type="ARBA" id="ARBA00048267"/>
    </source>
</evidence>
<comment type="domain">
    <text evidence="5">Contains a C-terminal catalytic domain, and an N-terminal region which modulates catalytic activity.</text>
</comment>
<dbReference type="InterPro" id="IPR035909">
    <property type="entry name" value="CheB_C"/>
</dbReference>
<dbReference type="RefSeq" id="WP_132285774.1">
    <property type="nucleotide sequence ID" value="NZ_SKBM01000004.1"/>
</dbReference>
<dbReference type="CDD" id="cd16432">
    <property type="entry name" value="CheB_Rec"/>
    <property type="match status" value="1"/>
</dbReference>
<dbReference type="EC" id="3.1.1.61" evidence="5"/>
<protein>
    <recommendedName>
        <fullName evidence="5">Protein-glutamate methylesterase/protein-glutamine glutaminase</fullName>
        <ecNumber evidence="5">3.1.1.61</ecNumber>
        <ecNumber evidence="5">3.5.1.44</ecNumber>
    </recommendedName>
</protein>
<dbReference type="PROSITE" id="PS50110">
    <property type="entry name" value="RESPONSE_REGULATORY"/>
    <property type="match status" value="1"/>
</dbReference>
<keyword evidence="5 7" id="KW-0597">Phosphoprotein</keyword>
<keyword evidence="10" id="KW-0808">Transferase</keyword>
<accession>A0A4V2WLW8</accession>
<evidence type="ECO:0000313" key="10">
    <source>
        <dbReference type="EMBL" id="TCZ64995.1"/>
    </source>
</evidence>
<dbReference type="Proteomes" id="UP000295023">
    <property type="component" value="Unassembled WGS sequence"/>
</dbReference>
<evidence type="ECO:0000259" key="9">
    <source>
        <dbReference type="PROSITE" id="PS50122"/>
    </source>
</evidence>
<dbReference type="Gene3D" id="3.40.50.2300">
    <property type="match status" value="1"/>
</dbReference>
<evidence type="ECO:0000259" key="8">
    <source>
        <dbReference type="PROSITE" id="PS50110"/>
    </source>
</evidence>
<dbReference type="HAMAP" id="MF_00099">
    <property type="entry name" value="CheB_chemtxs"/>
    <property type="match status" value="1"/>
</dbReference>
<comment type="PTM">
    <text evidence="5">Phosphorylated by CheA. Phosphorylation of the N-terminal regulatory domain activates the methylesterase activity.</text>
</comment>
<dbReference type="SUPFAM" id="SSF52738">
    <property type="entry name" value="Methylesterase CheB, C-terminal domain"/>
    <property type="match status" value="1"/>
</dbReference>
<dbReference type="SMART" id="SM00448">
    <property type="entry name" value="REC"/>
    <property type="match status" value="1"/>
</dbReference>
<comment type="similarity">
    <text evidence="5">Belongs to the CheB family.</text>
</comment>
<dbReference type="InterPro" id="IPR011006">
    <property type="entry name" value="CheY-like_superfamily"/>
</dbReference>
<gene>
    <name evidence="5 10" type="primary">cheB</name>
    <name evidence="10" type="ORF">EXY23_06400</name>
</gene>
<dbReference type="EMBL" id="SKBM01000004">
    <property type="protein sequence ID" value="TCZ64995.1"/>
    <property type="molecule type" value="Genomic_DNA"/>
</dbReference>
<dbReference type="GO" id="GO:0008984">
    <property type="term" value="F:protein-glutamate methylesterase activity"/>
    <property type="evidence" value="ECO:0007669"/>
    <property type="project" value="UniProtKB-UniRule"/>
</dbReference>
<keyword evidence="11" id="KW-1185">Reference proteome</keyword>
<dbReference type="PANTHER" id="PTHR42872:SF6">
    <property type="entry name" value="PROTEIN-GLUTAMATE METHYLESTERASE_PROTEIN-GLUTAMINE GLUTAMINASE"/>
    <property type="match status" value="1"/>
</dbReference>
<dbReference type="Pfam" id="PF00072">
    <property type="entry name" value="Response_reg"/>
    <property type="match status" value="1"/>
</dbReference>
<evidence type="ECO:0000256" key="5">
    <source>
        <dbReference type="HAMAP-Rule" id="MF_00099"/>
    </source>
</evidence>
<evidence type="ECO:0000256" key="2">
    <source>
        <dbReference type="ARBA" id="ARBA00022500"/>
    </source>
</evidence>
<dbReference type="AlphaFoldDB" id="A0A4V2WLW8"/>
<feature type="domain" description="Response regulatory" evidence="8">
    <location>
        <begin position="7"/>
        <end position="124"/>
    </location>
</feature>
<reference evidence="10 11" key="1">
    <citation type="submission" date="2019-03" db="EMBL/GenBank/DDBJ databases">
        <title>Paracraurococcus aquatilis NE82 genome sequence.</title>
        <authorList>
            <person name="Zhao Y."/>
            <person name="Du Z."/>
        </authorList>
    </citation>
    <scope>NUCLEOTIDE SEQUENCE [LARGE SCALE GENOMIC DNA]</scope>
    <source>
        <strain evidence="10 11">NE82</strain>
    </source>
</reference>
<comment type="caution">
    <text evidence="10">The sequence shown here is derived from an EMBL/GenBank/DDBJ whole genome shotgun (WGS) entry which is preliminary data.</text>
</comment>
<evidence type="ECO:0000256" key="3">
    <source>
        <dbReference type="ARBA" id="ARBA00022801"/>
    </source>
</evidence>
<organism evidence="10 11">
    <name type="scientific">Roseicella aquatilis</name>
    <dbReference type="NCBI Taxonomy" id="2527868"/>
    <lineage>
        <taxon>Bacteria</taxon>
        <taxon>Pseudomonadati</taxon>
        <taxon>Pseudomonadota</taxon>
        <taxon>Alphaproteobacteria</taxon>
        <taxon>Acetobacterales</taxon>
        <taxon>Roseomonadaceae</taxon>
        <taxon>Roseicella</taxon>
    </lineage>
</organism>
<evidence type="ECO:0000256" key="1">
    <source>
        <dbReference type="ARBA" id="ARBA00022490"/>
    </source>
</evidence>
<dbReference type="EC" id="3.5.1.44" evidence="5"/>
<dbReference type="PROSITE" id="PS50122">
    <property type="entry name" value="CHEB"/>
    <property type="match status" value="1"/>
</dbReference>
<dbReference type="CDD" id="cd17541">
    <property type="entry name" value="REC_CheB-like"/>
    <property type="match status" value="1"/>
</dbReference>
<feature type="active site" evidence="5 6">
    <location>
        <position position="304"/>
    </location>
</feature>
<keyword evidence="2 5" id="KW-0145">Chemotaxis</keyword>
<proteinExistence type="inferred from homology"/>